<dbReference type="Pfam" id="PF00293">
    <property type="entry name" value="NUDIX"/>
    <property type="match status" value="1"/>
</dbReference>
<dbReference type="PANTHER" id="PTHR12318:SF0">
    <property type="entry name" value="ACYL-COENZYME A DIPHOSPHATASE NUDT19"/>
    <property type="match status" value="1"/>
</dbReference>
<dbReference type="PROSITE" id="PS51462">
    <property type="entry name" value="NUDIX"/>
    <property type="match status" value="1"/>
</dbReference>
<dbReference type="InterPro" id="IPR015797">
    <property type="entry name" value="NUDIX_hydrolase-like_dom_sf"/>
</dbReference>
<keyword evidence="4" id="KW-0378">Hydrolase</keyword>
<dbReference type="AlphaFoldDB" id="A0A841BT87"/>
<dbReference type="RefSeq" id="WP_376776229.1">
    <property type="nucleotide sequence ID" value="NZ_JACHMN010000002.1"/>
</dbReference>
<dbReference type="InterPro" id="IPR039121">
    <property type="entry name" value="NUDT19"/>
</dbReference>
<feature type="domain" description="Nudix hydrolase" evidence="7">
    <location>
        <begin position="33"/>
        <end position="179"/>
    </location>
</feature>
<dbReference type="GO" id="GO:0016818">
    <property type="term" value="F:hydrolase activity, acting on acid anhydrides, in phosphorus-containing anhydrides"/>
    <property type="evidence" value="ECO:0007669"/>
    <property type="project" value="InterPro"/>
</dbReference>
<dbReference type="PANTHER" id="PTHR12318">
    <property type="entry name" value="TESTOSTERONE-REGULATED PROTEIN RP2"/>
    <property type="match status" value="1"/>
</dbReference>
<dbReference type="SUPFAM" id="SSF55811">
    <property type="entry name" value="Nudix"/>
    <property type="match status" value="1"/>
</dbReference>
<gene>
    <name evidence="8" type="ORF">F4553_004007</name>
</gene>
<evidence type="ECO:0000256" key="1">
    <source>
        <dbReference type="ARBA" id="ARBA00001936"/>
    </source>
</evidence>
<evidence type="ECO:0000313" key="8">
    <source>
        <dbReference type="EMBL" id="MBB5870628.1"/>
    </source>
</evidence>
<proteinExistence type="predicted"/>
<comment type="cofactor">
    <cofactor evidence="1">
        <name>Mn(2+)</name>
        <dbReference type="ChEBI" id="CHEBI:29035"/>
    </cofactor>
</comment>
<accession>A0A841BT87</accession>
<keyword evidence="5" id="KW-0460">Magnesium</keyword>
<evidence type="ECO:0000256" key="3">
    <source>
        <dbReference type="ARBA" id="ARBA00022723"/>
    </source>
</evidence>
<evidence type="ECO:0000313" key="9">
    <source>
        <dbReference type="Proteomes" id="UP000587527"/>
    </source>
</evidence>
<dbReference type="GO" id="GO:0046872">
    <property type="term" value="F:metal ion binding"/>
    <property type="evidence" value="ECO:0007669"/>
    <property type="project" value="UniProtKB-KW"/>
</dbReference>
<evidence type="ECO:0000259" key="7">
    <source>
        <dbReference type="PROSITE" id="PS51462"/>
    </source>
</evidence>
<evidence type="ECO:0000256" key="2">
    <source>
        <dbReference type="ARBA" id="ARBA00001946"/>
    </source>
</evidence>
<keyword evidence="9" id="KW-1185">Reference proteome</keyword>
<comment type="cofactor">
    <cofactor evidence="2">
        <name>Mg(2+)</name>
        <dbReference type="ChEBI" id="CHEBI:18420"/>
    </cofactor>
</comment>
<keyword evidence="6" id="KW-0464">Manganese</keyword>
<organism evidence="8 9">
    <name type="scientific">Allocatelliglobosispora scoriae</name>
    <dbReference type="NCBI Taxonomy" id="643052"/>
    <lineage>
        <taxon>Bacteria</taxon>
        <taxon>Bacillati</taxon>
        <taxon>Actinomycetota</taxon>
        <taxon>Actinomycetes</taxon>
        <taxon>Micromonosporales</taxon>
        <taxon>Micromonosporaceae</taxon>
        <taxon>Allocatelliglobosispora</taxon>
    </lineage>
</organism>
<evidence type="ECO:0000256" key="5">
    <source>
        <dbReference type="ARBA" id="ARBA00022842"/>
    </source>
</evidence>
<evidence type="ECO:0000256" key="6">
    <source>
        <dbReference type="ARBA" id="ARBA00023211"/>
    </source>
</evidence>
<reference evidence="8 9" key="1">
    <citation type="submission" date="2020-08" db="EMBL/GenBank/DDBJ databases">
        <title>Sequencing the genomes of 1000 actinobacteria strains.</title>
        <authorList>
            <person name="Klenk H.-P."/>
        </authorList>
    </citation>
    <scope>NUCLEOTIDE SEQUENCE [LARGE SCALE GENOMIC DNA]</scope>
    <source>
        <strain evidence="8 9">DSM 45362</strain>
    </source>
</reference>
<dbReference type="EMBL" id="JACHMN010000002">
    <property type="protein sequence ID" value="MBB5870628.1"/>
    <property type="molecule type" value="Genomic_DNA"/>
</dbReference>
<dbReference type="InterPro" id="IPR000086">
    <property type="entry name" value="NUDIX_hydrolase_dom"/>
</dbReference>
<dbReference type="CDD" id="cd18870">
    <property type="entry name" value="NUDIX_AcylCoAdiphos_Nudt19"/>
    <property type="match status" value="1"/>
</dbReference>
<name>A0A841BT87_9ACTN</name>
<evidence type="ECO:0000256" key="4">
    <source>
        <dbReference type="ARBA" id="ARBA00022801"/>
    </source>
</evidence>
<comment type="caution">
    <text evidence="8">The sequence shown here is derived from an EMBL/GenBank/DDBJ whole genome shotgun (WGS) entry which is preliminary data.</text>
</comment>
<dbReference type="Proteomes" id="UP000587527">
    <property type="component" value="Unassembled WGS sequence"/>
</dbReference>
<dbReference type="Gene3D" id="3.90.79.10">
    <property type="entry name" value="Nucleoside Triphosphate Pyrophosphohydrolase"/>
    <property type="match status" value="2"/>
</dbReference>
<sequence>MAASPFSIMAEHELARFTAAAQEFAASGRVPATPRLAATVALMRPDGAVFLMRRSMGMVFGGRWAFPGGSADMLDAADPGVCYDPDAESSTARRAAVREVAEETGLDLDPAKLIPWSRWVTPLFEPRRFDTYFFVGLLTTATELDVVNGEADATGWFDPADAVARFGAGELPMLPPTVITLQELAEVGTPDGVLAAAAGRSPRSPILPTLP</sequence>
<protein>
    <submittedName>
        <fullName evidence="8">8-oxo-dGTP pyrophosphatase MutT (NUDIX family)</fullName>
    </submittedName>
</protein>
<keyword evidence="3" id="KW-0479">Metal-binding</keyword>